<accession>A0A450WYA2</accession>
<evidence type="ECO:0000313" key="2">
    <source>
        <dbReference type="EMBL" id="VFK22032.1"/>
    </source>
</evidence>
<dbReference type="AlphaFoldDB" id="A0A450WYA2"/>
<dbReference type="EMBL" id="CAADFP010000033">
    <property type="protein sequence ID" value="VFK26311.1"/>
    <property type="molecule type" value="Genomic_DNA"/>
</dbReference>
<feature type="domain" description="Novel STAND NTPase 5" evidence="1">
    <location>
        <begin position="2"/>
        <end position="144"/>
    </location>
</feature>
<organism evidence="2">
    <name type="scientific">Candidatus Kentrum sp. LPFa</name>
    <dbReference type="NCBI Taxonomy" id="2126335"/>
    <lineage>
        <taxon>Bacteria</taxon>
        <taxon>Pseudomonadati</taxon>
        <taxon>Pseudomonadota</taxon>
        <taxon>Gammaproteobacteria</taxon>
        <taxon>Candidatus Kentrum</taxon>
    </lineage>
</organism>
<sequence>MAYFDGRQPVWRLALSPQVPRWAVVERLAENILAASEEGRPGVFLLLGAGGEGKSTAFFQTMEKVLRSDDNWRLLHRRMDNASLSRAWADELPREEGRCWLIASDDADQIAADVYEMAFALQSKGRGDVHFLLCARHTEWRSTKVEQRRWEGLPGYREETLRGLDEADATAIVEAWEKYQDRGMGELAGKTRQEAVAALLAASRSEVSEDEGALLGALLRLRMGDRMKAYVRKLLDRLADREAAKNKGEKLLDAFGYVAAMHTENQLFLSKPVLARVLGIAPRELRSKVLRPLGEEAATDTSGEMVFTRHRAIAEATMDILKNTTRYPVEPEELYEDLVVAAEELFQKGHFIDALGKWRFLSGGRP</sequence>
<reference evidence="2" key="1">
    <citation type="submission" date="2019-02" db="EMBL/GenBank/DDBJ databases">
        <authorList>
            <person name="Gruber-Vodicka R. H."/>
            <person name="Seah K. B. B."/>
        </authorList>
    </citation>
    <scope>NUCLEOTIDE SEQUENCE</scope>
    <source>
        <strain evidence="2">BECK_S312</strain>
        <strain evidence="3">BECK_S426</strain>
    </source>
</reference>
<evidence type="ECO:0000313" key="3">
    <source>
        <dbReference type="EMBL" id="VFK26311.1"/>
    </source>
</evidence>
<protein>
    <recommendedName>
        <fullName evidence="1">Novel STAND NTPase 5 domain-containing protein</fullName>
    </recommendedName>
</protein>
<dbReference type="EMBL" id="CAADFM010000329">
    <property type="protein sequence ID" value="VFK22032.1"/>
    <property type="molecule type" value="Genomic_DNA"/>
</dbReference>
<gene>
    <name evidence="2" type="ORF">BECKLPF1236A_GA0070988_103292</name>
    <name evidence="3" type="ORF">BECKLPF1236C_GA0070990_1003320</name>
</gene>
<dbReference type="InterPro" id="IPR057574">
    <property type="entry name" value="nSTAND_NTPase5_dom"/>
</dbReference>
<dbReference type="Pfam" id="PF25199">
    <property type="entry name" value="nSTAND_NTPase5"/>
    <property type="match status" value="1"/>
</dbReference>
<proteinExistence type="predicted"/>
<evidence type="ECO:0000259" key="1">
    <source>
        <dbReference type="Pfam" id="PF25199"/>
    </source>
</evidence>
<name>A0A450WYA2_9GAMM</name>